<dbReference type="InterPro" id="IPR049492">
    <property type="entry name" value="BD-FAE-like_dom"/>
</dbReference>
<dbReference type="InterPro" id="IPR050300">
    <property type="entry name" value="GDXG_lipolytic_enzyme"/>
</dbReference>
<sequence length="338" mass="36036">MRAALVGLALAIAASPTTAAPAPSSESAAEAASRIWLWPDRTAPGSERITSHQAIVERSADPALPDRIITGVIQPYLVVYRPPRPDGSALLVIPGGSYERVVLDREGTALVPAFVEQGGVTLFVLRYRLPGDGHEGERDAPLADAQRALRLIRTRADEWNLDPARIGVLGFSAGGHVAASLGTRFDERAYAPVDAHDDASARPDFMALVYPVIDMGEASAPIFHPVSRERLLGAAPLPEQAAAYSLQTRVGADTPPTFLLHAADDDAVPVENSLVFHRALRRAGVPAELHVYPHGGHGFGVRGASGTPLALWPEMAMAWMRAQAPSPIRHEPSSDRTP</sequence>
<dbReference type="InterPro" id="IPR029058">
    <property type="entry name" value="AB_hydrolase_fold"/>
</dbReference>
<evidence type="ECO:0000313" key="4">
    <source>
        <dbReference type="EMBL" id="MEZ0476549.1"/>
    </source>
</evidence>
<protein>
    <submittedName>
        <fullName evidence="4">Alpha/beta hydrolase</fullName>
    </submittedName>
</protein>
<dbReference type="Proteomes" id="UP001566331">
    <property type="component" value="Unassembled WGS sequence"/>
</dbReference>
<dbReference type="GO" id="GO:0016787">
    <property type="term" value="F:hydrolase activity"/>
    <property type="evidence" value="ECO:0007669"/>
    <property type="project" value="UniProtKB-KW"/>
</dbReference>
<evidence type="ECO:0000256" key="1">
    <source>
        <dbReference type="ARBA" id="ARBA00022801"/>
    </source>
</evidence>
<evidence type="ECO:0000259" key="3">
    <source>
        <dbReference type="Pfam" id="PF20434"/>
    </source>
</evidence>
<keyword evidence="5" id="KW-1185">Reference proteome</keyword>
<dbReference type="PANTHER" id="PTHR48081:SF6">
    <property type="entry name" value="PEPTIDASE S9 PROLYL OLIGOPEPTIDASE CATALYTIC DOMAIN-CONTAINING PROTEIN"/>
    <property type="match status" value="1"/>
</dbReference>
<feature type="domain" description="BD-FAE-like" evidence="3">
    <location>
        <begin position="89"/>
        <end position="280"/>
    </location>
</feature>
<gene>
    <name evidence="4" type="ORF">AB6713_18305</name>
</gene>
<accession>A0ABV4HUX1</accession>
<comment type="caution">
    <text evidence="4">The sequence shown here is derived from an EMBL/GenBank/DDBJ whole genome shotgun (WGS) entry which is preliminary data.</text>
</comment>
<name>A0ABV4HUX1_9GAMM</name>
<proteinExistence type="predicted"/>
<feature type="chain" id="PRO_5046633025" evidence="2">
    <location>
        <begin position="20"/>
        <end position="338"/>
    </location>
</feature>
<dbReference type="Gene3D" id="3.40.50.1820">
    <property type="entry name" value="alpha/beta hydrolase"/>
    <property type="match status" value="1"/>
</dbReference>
<organism evidence="4 5">
    <name type="scientific">Luteimonas salinilitoris</name>
    <dbReference type="NCBI Taxonomy" id="3237697"/>
    <lineage>
        <taxon>Bacteria</taxon>
        <taxon>Pseudomonadati</taxon>
        <taxon>Pseudomonadota</taxon>
        <taxon>Gammaproteobacteria</taxon>
        <taxon>Lysobacterales</taxon>
        <taxon>Lysobacteraceae</taxon>
        <taxon>Luteimonas</taxon>
    </lineage>
</organism>
<dbReference type="RefSeq" id="WP_370564548.1">
    <property type="nucleotide sequence ID" value="NZ_JBFWIB010000009.1"/>
</dbReference>
<feature type="signal peptide" evidence="2">
    <location>
        <begin position="1"/>
        <end position="19"/>
    </location>
</feature>
<keyword evidence="1 4" id="KW-0378">Hydrolase</keyword>
<dbReference type="SUPFAM" id="SSF53474">
    <property type="entry name" value="alpha/beta-Hydrolases"/>
    <property type="match status" value="1"/>
</dbReference>
<evidence type="ECO:0000256" key="2">
    <source>
        <dbReference type="SAM" id="SignalP"/>
    </source>
</evidence>
<reference evidence="4 5" key="1">
    <citation type="submission" date="2024-07" db="EMBL/GenBank/DDBJ databases">
        <title>Luteimonas salilacus sp. nov., isolated from the shore soil of Salt Lake in Tibet of China.</title>
        <authorList>
            <person name="Zhang X."/>
            <person name="Li A."/>
        </authorList>
    </citation>
    <scope>NUCLEOTIDE SEQUENCE [LARGE SCALE GENOMIC DNA]</scope>
    <source>
        <strain evidence="4 5">B3-2-R+30</strain>
    </source>
</reference>
<dbReference type="Pfam" id="PF20434">
    <property type="entry name" value="BD-FAE"/>
    <property type="match status" value="1"/>
</dbReference>
<keyword evidence="2" id="KW-0732">Signal</keyword>
<dbReference type="EMBL" id="JBFWIC010000039">
    <property type="protein sequence ID" value="MEZ0476549.1"/>
    <property type="molecule type" value="Genomic_DNA"/>
</dbReference>
<dbReference type="PANTHER" id="PTHR48081">
    <property type="entry name" value="AB HYDROLASE SUPERFAMILY PROTEIN C4A8.06C"/>
    <property type="match status" value="1"/>
</dbReference>
<evidence type="ECO:0000313" key="5">
    <source>
        <dbReference type="Proteomes" id="UP001566331"/>
    </source>
</evidence>